<dbReference type="Proteomes" id="UP000271678">
    <property type="component" value="Unassembled WGS sequence"/>
</dbReference>
<keyword evidence="3" id="KW-1185">Reference proteome</keyword>
<dbReference type="RefSeq" id="WP_123270164.1">
    <property type="nucleotide sequence ID" value="NZ_RJJQ01000002.1"/>
</dbReference>
<dbReference type="InterPro" id="IPR032330">
    <property type="entry name" value="EF-G-binding_C"/>
</dbReference>
<evidence type="ECO:0000313" key="2">
    <source>
        <dbReference type="EMBL" id="RNI24875.1"/>
    </source>
</evidence>
<protein>
    <submittedName>
        <fullName evidence="2">FBP domain-containing protein</fullName>
    </submittedName>
</protein>
<sequence length="167" mass="18395">MQPLNDPAIRSSFINASRREVREATAPDLAEIDWTATDLIGWRDRKKDNTAYVVLELDGAPTGVRLTAAPKAGPRRRTLCAWCRDVVVATDVTMYVARRAGAPGRAGNTIGTLICTDFGCNGNVRRTPTLSEVGSRDEVDRMNLIDKRIRALRAHSSDFVRQVAATR</sequence>
<dbReference type="Pfam" id="PF16571">
    <property type="entry name" value="FBP_C"/>
    <property type="match status" value="1"/>
</dbReference>
<dbReference type="EMBL" id="RJJQ01000002">
    <property type="protein sequence ID" value="RNI24875.1"/>
    <property type="molecule type" value="Genomic_DNA"/>
</dbReference>
<evidence type="ECO:0000259" key="1">
    <source>
        <dbReference type="Pfam" id="PF16571"/>
    </source>
</evidence>
<feature type="domain" description="Elongation factor G-binding protein C-terminal treble-clef zinc-finger" evidence="1">
    <location>
        <begin position="9"/>
        <end position="163"/>
    </location>
</feature>
<proteinExistence type="predicted"/>
<dbReference type="AlphaFoldDB" id="A0A3M9MI52"/>
<accession>A0A3M9MI52</accession>
<dbReference type="OrthoDB" id="4171838at2"/>
<gene>
    <name evidence="2" type="ORF">EFY87_04105</name>
</gene>
<organism evidence="2 3">
    <name type="scientific">Flexivirga caeni</name>
    <dbReference type="NCBI Taxonomy" id="2294115"/>
    <lineage>
        <taxon>Bacteria</taxon>
        <taxon>Bacillati</taxon>
        <taxon>Actinomycetota</taxon>
        <taxon>Actinomycetes</taxon>
        <taxon>Micrococcales</taxon>
        <taxon>Dermacoccaceae</taxon>
        <taxon>Flexivirga</taxon>
    </lineage>
</organism>
<reference evidence="2 3" key="1">
    <citation type="submission" date="2018-11" db="EMBL/GenBank/DDBJ databases">
        <title>Draft genome of Simplicispira Flexivirga sp. BO-16.</title>
        <authorList>
            <person name="Im W.T."/>
        </authorList>
    </citation>
    <scope>NUCLEOTIDE SEQUENCE [LARGE SCALE GENOMIC DNA]</scope>
    <source>
        <strain evidence="2 3">BO-16</strain>
    </source>
</reference>
<comment type="caution">
    <text evidence="2">The sequence shown here is derived from an EMBL/GenBank/DDBJ whole genome shotgun (WGS) entry which is preliminary data.</text>
</comment>
<name>A0A3M9MI52_9MICO</name>
<evidence type="ECO:0000313" key="3">
    <source>
        <dbReference type="Proteomes" id="UP000271678"/>
    </source>
</evidence>